<evidence type="ECO:0000259" key="1">
    <source>
        <dbReference type="Pfam" id="PF00881"/>
    </source>
</evidence>
<dbReference type="InterPro" id="IPR052544">
    <property type="entry name" value="Bacteriocin_Proc_Enz"/>
</dbReference>
<sequence>MDFSANELREFVRSSDWDNAPQSDQDKELPAPPIFPSCPAGAKLIPLPSPDLCRTLNKGFLADVRDRKSNRAYRAQPMTLDELSFLLYCTQGYKCMRPQSTVAALRTVPSAGARHPIDTYLAVLMVEGLEPGLYRYQPLEHQLWMIRPATPALAEEVVGACHNQLFAGKSAVTFFWAADMYRCEWRYTTHAHKLVLLDAGHVCQNLYLACEEIGCGCCAIAAYDQQKSDQLFELNGDNNFVVYVAPVGKV</sequence>
<protein>
    <submittedName>
        <fullName evidence="2">SagB/ThcOx family dehydrogenase</fullName>
    </submittedName>
</protein>
<reference evidence="2" key="1">
    <citation type="submission" date="2020-10" db="EMBL/GenBank/DDBJ databases">
        <authorList>
            <person name="Gilroy R."/>
        </authorList>
    </citation>
    <scope>NUCLEOTIDE SEQUENCE</scope>
    <source>
        <strain evidence="2">CHK191-8634</strain>
    </source>
</reference>
<proteinExistence type="predicted"/>
<dbReference type="Gene3D" id="3.40.109.10">
    <property type="entry name" value="NADH Oxidase"/>
    <property type="match status" value="1"/>
</dbReference>
<dbReference type="AlphaFoldDB" id="A0A9D1LLV4"/>
<dbReference type="InterPro" id="IPR000415">
    <property type="entry name" value="Nitroreductase-like"/>
</dbReference>
<feature type="domain" description="Nitroreductase" evidence="1">
    <location>
        <begin position="64"/>
        <end position="249"/>
    </location>
</feature>
<dbReference type="PANTHER" id="PTHR43745">
    <property type="entry name" value="NITROREDUCTASE MJ1384-RELATED"/>
    <property type="match status" value="1"/>
</dbReference>
<reference evidence="2" key="2">
    <citation type="journal article" date="2021" name="PeerJ">
        <title>Extensive microbial diversity within the chicken gut microbiome revealed by metagenomics and culture.</title>
        <authorList>
            <person name="Gilroy R."/>
            <person name="Ravi A."/>
            <person name="Getino M."/>
            <person name="Pursley I."/>
            <person name="Horton D.L."/>
            <person name="Alikhan N.F."/>
            <person name="Baker D."/>
            <person name="Gharbi K."/>
            <person name="Hall N."/>
            <person name="Watson M."/>
            <person name="Adriaenssens E.M."/>
            <person name="Foster-Nyarko E."/>
            <person name="Jarju S."/>
            <person name="Secka A."/>
            <person name="Antonio M."/>
            <person name="Oren A."/>
            <person name="Chaudhuri R.R."/>
            <person name="La Ragione R."/>
            <person name="Hildebrand F."/>
            <person name="Pallen M.J."/>
        </authorList>
    </citation>
    <scope>NUCLEOTIDE SEQUENCE</scope>
    <source>
        <strain evidence="2">CHK191-8634</strain>
    </source>
</reference>
<dbReference type="SUPFAM" id="SSF55469">
    <property type="entry name" value="FMN-dependent nitroreductase-like"/>
    <property type="match status" value="1"/>
</dbReference>
<comment type="caution">
    <text evidence="2">The sequence shown here is derived from an EMBL/GenBank/DDBJ whole genome shotgun (WGS) entry which is preliminary data.</text>
</comment>
<dbReference type="EMBL" id="DVMR01000061">
    <property type="protein sequence ID" value="HIU44250.1"/>
    <property type="molecule type" value="Genomic_DNA"/>
</dbReference>
<evidence type="ECO:0000313" key="2">
    <source>
        <dbReference type="EMBL" id="HIU44250.1"/>
    </source>
</evidence>
<dbReference type="NCBIfam" id="TIGR03605">
    <property type="entry name" value="antibiot_sagB"/>
    <property type="match status" value="1"/>
</dbReference>
<dbReference type="Pfam" id="PF00881">
    <property type="entry name" value="Nitroreductase"/>
    <property type="match status" value="1"/>
</dbReference>
<name>A0A9D1LLV4_9CLOT</name>
<accession>A0A9D1LLV4</accession>
<organism evidence="2 3">
    <name type="scientific">Candidatus Ventrousia excrementavium</name>
    <dbReference type="NCBI Taxonomy" id="2840961"/>
    <lineage>
        <taxon>Bacteria</taxon>
        <taxon>Bacillati</taxon>
        <taxon>Bacillota</taxon>
        <taxon>Clostridia</taxon>
        <taxon>Eubacteriales</taxon>
        <taxon>Clostridiaceae</taxon>
        <taxon>Clostridiaceae incertae sedis</taxon>
        <taxon>Candidatus Ventrousia</taxon>
    </lineage>
</organism>
<gene>
    <name evidence="2" type="ORF">IAB67_08155</name>
</gene>
<dbReference type="PANTHER" id="PTHR43745:SF2">
    <property type="entry name" value="NITROREDUCTASE MJ1384-RELATED"/>
    <property type="match status" value="1"/>
</dbReference>
<dbReference type="Proteomes" id="UP000824073">
    <property type="component" value="Unassembled WGS sequence"/>
</dbReference>
<evidence type="ECO:0000313" key="3">
    <source>
        <dbReference type="Proteomes" id="UP000824073"/>
    </source>
</evidence>
<dbReference type="CDD" id="cd02142">
    <property type="entry name" value="McbC_SagB-like_oxidoreductase"/>
    <property type="match status" value="1"/>
</dbReference>
<dbReference type="InterPro" id="IPR029479">
    <property type="entry name" value="Nitroreductase"/>
</dbReference>
<dbReference type="InterPro" id="IPR020051">
    <property type="entry name" value="SagB-type_dehydrogenase"/>
</dbReference>
<dbReference type="GO" id="GO:0016491">
    <property type="term" value="F:oxidoreductase activity"/>
    <property type="evidence" value="ECO:0007669"/>
    <property type="project" value="InterPro"/>
</dbReference>